<dbReference type="Gene3D" id="3.40.50.880">
    <property type="match status" value="1"/>
</dbReference>
<dbReference type="AlphaFoldDB" id="F1T671"/>
<dbReference type="CDD" id="cd01745">
    <property type="entry name" value="GATase1_2"/>
    <property type="match status" value="1"/>
</dbReference>
<dbReference type="RefSeq" id="WP_006303167.1">
    <property type="nucleotide sequence ID" value="NZ_ACGK02000002.1"/>
</dbReference>
<name>F1T671_9ACTN</name>
<evidence type="ECO:0000313" key="1">
    <source>
        <dbReference type="EMBL" id="EGF22976.1"/>
    </source>
</evidence>
<reference evidence="1 2" key="1">
    <citation type="submission" date="2011-02" db="EMBL/GenBank/DDBJ databases">
        <authorList>
            <person name="Muzny D."/>
            <person name="Qin X."/>
            <person name="Buhay C."/>
            <person name="Dugan-Rocha S."/>
            <person name="Ding Y."/>
            <person name="Chen G."/>
            <person name="Hawes A."/>
            <person name="Holder M."/>
            <person name="Jhangiani S."/>
            <person name="Johnson A."/>
            <person name="Khan Z."/>
            <person name="Li Z."/>
            <person name="Liu W."/>
            <person name="Liu X."/>
            <person name="Perez L."/>
            <person name="Shen H."/>
            <person name="Wang Q."/>
            <person name="Watt J."/>
            <person name="Xi L."/>
            <person name="Xin Y."/>
            <person name="Zhou J."/>
            <person name="Deng J."/>
            <person name="Jiang H."/>
            <person name="Liu Y."/>
            <person name="Qu J."/>
            <person name="Song X.-Z."/>
            <person name="Zhang L."/>
            <person name="Villasana D."/>
            <person name="Johnson A."/>
            <person name="Liu J."/>
            <person name="Liyanage D."/>
            <person name="Lorensuhewa L."/>
            <person name="Robinson T."/>
            <person name="Song A."/>
            <person name="Song B.-B."/>
            <person name="Dinh H."/>
            <person name="Thornton R."/>
            <person name="Coyle M."/>
            <person name="Francisco L."/>
            <person name="Jackson L."/>
            <person name="Javaid M."/>
            <person name="Korchina V."/>
            <person name="Kovar C."/>
            <person name="Mata R."/>
            <person name="Mathew T."/>
            <person name="Ngo R."/>
            <person name="Nguyen L."/>
            <person name="Nguyen N."/>
            <person name="Okwuonu G."/>
            <person name="Ongeri F."/>
            <person name="Pham C."/>
            <person name="Simmons D."/>
            <person name="Wilczek-Boney K."/>
            <person name="Hale W."/>
            <person name="Jakkamsetti A."/>
            <person name="Pham P."/>
            <person name="Ruth R."/>
            <person name="San Lucas F."/>
            <person name="Warren J."/>
            <person name="Zhang J."/>
            <person name="Zhao Z."/>
            <person name="Zhou C."/>
            <person name="Zhu D."/>
            <person name="Lee S."/>
            <person name="Bess C."/>
            <person name="Blankenburg K."/>
            <person name="Forbes L."/>
            <person name="Fu Q."/>
            <person name="Gubbala S."/>
            <person name="Hirani K."/>
            <person name="Jayaseelan J.C."/>
            <person name="Lara F."/>
            <person name="Munidasa M."/>
            <person name="Palculict T."/>
            <person name="Patil S."/>
            <person name="Pu L.-L."/>
            <person name="Saada N."/>
            <person name="Tang L."/>
            <person name="Weissenberger G."/>
            <person name="Zhu Y."/>
            <person name="Hemphill L."/>
            <person name="Shang Y."/>
            <person name="Youmans B."/>
            <person name="Ayvaz T."/>
            <person name="Ross M."/>
            <person name="Santibanez J."/>
            <person name="Aqrawi P."/>
            <person name="Gross S."/>
            <person name="Joshi V."/>
            <person name="Fowler G."/>
            <person name="Nazareth L."/>
            <person name="Reid J."/>
            <person name="Worley K."/>
            <person name="Petrosino J."/>
            <person name="Highlander S."/>
            <person name="Gibbs R."/>
        </authorList>
    </citation>
    <scope>NUCLEOTIDE SEQUENCE [LARGE SCALE GENOMIC DNA]</scope>
    <source>
        <strain evidence="1 2">DSM 15829</strain>
    </source>
</reference>
<dbReference type="OrthoDB" id="9813383at2"/>
<accession>F1T671</accession>
<dbReference type="PROSITE" id="PS51273">
    <property type="entry name" value="GATASE_TYPE_1"/>
    <property type="match status" value="1"/>
</dbReference>
<dbReference type="InterPro" id="IPR011697">
    <property type="entry name" value="Peptidase_C26"/>
</dbReference>
<sequence>MQYHKETNHSPISTCAHERMPRIGITTRNLCATDEYAALGVYIRAISACGAAPMLLPVTSDAAVIDAYLEAVDAILITGGDDVNPALYHEEALAQTQLPHDDLDTYEVLLISKAVELDKCVFGICRGIQIMNCVFGGTLYQDIPTQLPNAHTHSMRPPYFKPWHTVSIVQTTPLAKLWEEQILLTHNHVGVNSRHHQALKDLGTGFVPMAFSDDNLIEAVYMPDKTFVQAVQWHPELMCFDYPEHMQLIQNFVNAARDHMDA</sequence>
<dbReference type="SUPFAM" id="SSF52317">
    <property type="entry name" value="Class I glutamine amidotransferase-like"/>
    <property type="match status" value="1"/>
</dbReference>
<proteinExistence type="predicted"/>
<dbReference type="eggNOG" id="COG2071">
    <property type="taxonomic scope" value="Bacteria"/>
</dbReference>
<dbReference type="GeneID" id="93210549"/>
<gene>
    <name evidence="1" type="ORF">HMPREF0091_10971</name>
</gene>
<dbReference type="GO" id="GO:0016811">
    <property type="term" value="F:hydrolase activity, acting on carbon-nitrogen (but not peptide) bonds, in linear amides"/>
    <property type="evidence" value="ECO:0007669"/>
    <property type="project" value="InterPro"/>
</dbReference>
<dbReference type="InterPro" id="IPR044668">
    <property type="entry name" value="PuuD-like"/>
</dbReference>
<dbReference type="PANTHER" id="PTHR43235:SF1">
    <property type="entry name" value="GLUTAMINE AMIDOTRANSFERASE PB2B2.05-RELATED"/>
    <property type="match status" value="1"/>
</dbReference>
<comment type="caution">
    <text evidence="1">The sequence shown here is derived from an EMBL/GenBank/DDBJ whole genome shotgun (WGS) entry which is preliminary data.</text>
</comment>
<keyword evidence="2" id="KW-1185">Reference proteome</keyword>
<dbReference type="GO" id="GO:0005829">
    <property type="term" value="C:cytosol"/>
    <property type="evidence" value="ECO:0007669"/>
    <property type="project" value="TreeGrafter"/>
</dbReference>
<dbReference type="PANTHER" id="PTHR43235">
    <property type="entry name" value="GLUTAMINE AMIDOTRANSFERASE PB2B2.05-RELATED"/>
    <property type="match status" value="1"/>
</dbReference>
<protein>
    <submittedName>
        <fullName evidence="1">Peptidase C26</fullName>
    </submittedName>
</protein>
<organism evidence="1 2">
    <name type="scientific">Fannyhessea vaginae DSM 15829</name>
    <dbReference type="NCBI Taxonomy" id="525256"/>
    <lineage>
        <taxon>Bacteria</taxon>
        <taxon>Bacillati</taxon>
        <taxon>Actinomycetota</taxon>
        <taxon>Coriobacteriia</taxon>
        <taxon>Coriobacteriales</taxon>
        <taxon>Atopobiaceae</taxon>
        <taxon>Fannyhessea</taxon>
    </lineage>
</organism>
<dbReference type="Proteomes" id="UP000005947">
    <property type="component" value="Unassembled WGS sequence"/>
</dbReference>
<dbReference type="InterPro" id="IPR029062">
    <property type="entry name" value="Class_I_gatase-like"/>
</dbReference>
<dbReference type="Pfam" id="PF07722">
    <property type="entry name" value="Peptidase_C26"/>
    <property type="match status" value="1"/>
</dbReference>
<dbReference type="EMBL" id="ACGK02000002">
    <property type="protein sequence ID" value="EGF22976.1"/>
    <property type="molecule type" value="Genomic_DNA"/>
</dbReference>
<evidence type="ECO:0000313" key="2">
    <source>
        <dbReference type="Proteomes" id="UP000005947"/>
    </source>
</evidence>